<dbReference type="PANTHER" id="PTHR46825:SF9">
    <property type="entry name" value="BETA-LACTAMASE-RELATED DOMAIN-CONTAINING PROTEIN"/>
    <property type="match status" value="1"/>
</dbReference>
<dbReference type="Proteomes" id="UP001148299">
    <property type="component" value="Unassembled WGS sequence"/>
</dbReference>
<dbReference type="SUPFAM" id="SSF56601">
    <property type="entry name" value="beta-lactamase/transpeptidase-like"/>
    <property type="match status" value="1"/>
</dbReference>
<evidence type="ECO:0000313" key="6">
    <source>
        <dbReference type="Proteomes" id="UP001148299"/>
    </source>
</evidence>
<dbReference type="EMBL" id="JAPZBR010000002">
    <property type="protein sequence ID" value="KAJ5363049.1"/>
    <property type="molecule type" value="Genomic_DNA"/>
</dbReference>
<dbReference type="SUPFAM" id="SSF50886">
    <property type="entry name" value="D-aminopeptidase, middle and C-terminal domains"/>
    <property type="match status" value="2"/>
</dbReference>
<proteinExistence type="inferred from homology"/>
<evidence type="ECO:0000259" key="3">
    <source>
        <dbReference type="Pfam" id="PF00144"/>
    </source>
</evidence>
<sequence length="537" mass="59044">MPDPMHLQEVLDSIARRHRGPGGAITVLKEGKLLGQRVWGFADLTKRVPLTAQTQLPICSITKQFVCALLFDLERNPPPTLANVDIRAKLSDLLAEILDPDLIKGGLTIDQLCNMQSGLRDYWAMTTLLGAKPDDEFLVDRDCPPMRERTKSFQFEPGTQFSYCNLNFHLLARVIERATGESLGKLLEERVLRQAGMKSAFLCPNTAKHPGPCIGYEGNETHGFVPAVNRMEWSGDAGLVASLNDMIAYEKYLDNCITSGEPNWYQAAINEPKFKDGTSATYGDGLSHGMVGNVKTVGHGGALRGFRLDRRHAPSEQLSVVALLNSDADASELTDEILRKVLGIAQPAVSTIKPTEKWFGAFIDQQNGLSLVVTKGAREGEISISYAGDSENLKLSTETHAKNTHTVATIDGDSLVVHRVRDNQKQFTATRIVPNESMLKETSFQGVYHCQEIDSTFHCIGEAGTLYGAFDGYLGEGHATPMKYLGGDVWILTCPRGLDAPAPGDWTVNFHRNEMDTVSGFTIGCWLARGIEYIKRD</sequence>
<dbReference type="InterPro" id="IPR027279">
    <property type="entry name" value="D_amino_pept/lipop_sf"/>
</dbReference>
<keyword evidence="6" id="KW-1185">Reference proteome</keyword>
<evidence type="ECO:0000313" key="5">
    <source>
        <dbReference type="EMBL" id="KAJ5363049.1"/>
    </source>
</evidence>
<feature type="domain" description="Beta-lactamase-related" evidence="3">
    <location>
        <begin position="12"/>
        <end position="333"/>
    </location>
</feature>
<dbReference type="NCBIfam" id="NF009622">
    <property type="entry name" value="PRK13128.1"/>
    <property type="match status" value="1"/>
</dbReference>
<evidence type="ECO:0008006" key="7">
    <source>
        <dbReference type="Google" id="ProtNLM"/>
    </source>
</evidence>
<keyword evidence="1" id="KW-0378">Hydrolase</keyword>
<comment type="similarity">
    <text evidence="2">Belongs to the peptidase S12 family.</text>
</comment>
<reference evidence="5" key="1">
    <citation type="submission" date="2022-12" db="EMBL/GenBank/DDBJ databases">
        <authorList>
            <person name="Petersen C."/>
        </authorList>
    </citation>
    <scope>NUCLEOTIDE SEQUENCE</scope>
    <source>
        <strain evidence="5">IBT 35675</strain>
    </source>
</reference>
<dbReference type="InterPro" id="IPR012338">
    <property type="entry name" value="Beta-lactam/transpept-like"/>
</dbReference>
<dbReference type="Gene3D" id="3.40.710.10">
    <property type="entry name" value="DD-peptidase/beta-lactamase superfamily"/>
    <property type="match status" value="1"/>
</dbReference>
<organism evidence="5 6">
    <name type="scientific">Penicillium brevicompactum</name>
    <dbReference type="NCBI Taxonomy" id="5074"/>
    <lineage>
        <taxon>Eukaryota</taxon>
        <taxon>Fungi</taxon>
        <taxon>Dikarya</taxon>
        <taxon>Ascomycota</taxon>
        <taxon>Pezizomycotina</taxon>
        <taxon>Eurotiomycetes</taxon>
        <taxon>Eurotiomycetidae</taxon>
        <taxon>Eurotiales</taxon>
        <taxon>Aspergillaceae</taxon>
        <taxon>Penicillium</taxon>
    </lineage>
</organism>
<dbReference type="Pfam" id="PF07930">
    <property type="entry name" value="DAP_B"/>
    <property type="match status" value="1"/>
</dbReference>
<keyword evidence="1" id="KW-0645">Protease</keyword>
<evidence type="ECO:0000256" key="2">
    <source>
        <dbReference type="ARBA" id="ARBA00038215"/>
    </source>
</evidence>
<dbReference type="AlphaFoldDB" id="A0A9W9RQ84"/>
<protein>
    <recommendedName>
        <fullName evidence="7">D-aminopeptidase</fullName>
    </recommendedName>
</protein>
<comment type="caution">
    <text evidence="5">The sequence shown here is derived from an EMBL/GenBank/DDBJ whole genome shotgun (WGS) entry which is preliminary data.</text>
</comment>
<evidence type="ECO:0000259" key="4">
    <source>
        <dbReference type="Pfam" id="PF07930"/>
    </source>
</evidence>
<dbReference type="Pfam" id="PF00144">
    <property type="entry name" value="Beta-lactamase"/>
    <property type="match status" value="1"/>
</dbReference>
<gene>
    <name evidence="5" type="ORF">N7541_003893</name>
</gene>
<reference evidence="5" key="2">
    <citation type="journal article" date="2023" name="IMA Fungus">
        <title>Comparative genomic study of the Penicillium genus elucidates a diverse pangenome and 15 lateral gene transfer events.</title>
        <authorList>
            <person name="Petersen C."/>
            <person name="Sorensen T."/>
            <person name="Nielsen M.R."/>
            <person name="Sondergaard T.E."/>
            <person name="Sorensen J.L."/>
            <person name="Fitzpatrick D.A."/>
            <person name="Frisvad J.C."/>
            <person name="Nielsen K.L."/>
        </authorList>
    </citation>
    <scope>NUCLEOTIDE SEQUENCE</scope>
    <source>
        <strain evidence="5">IBT 35675</strain>
    </source>
</reference>
<dbReference type="InterPro" id="IPR050491">
    <property type="entry name" value="AmpC-like"/>
</dbReference>
<dbReference type="PANTHER" id="PTHR46825">
    <property type="entry name" value="D-ALANYL-D-ALANINE-CARBOXYPEPTIDASE/ENDOPEPTIDASE AMPH"/>
    <property type="match status" value="1"/>
</dbReference>
<name>A0A9W9RQ84_PENBR</name>
<accession>A0A9W9RQ84</accession>
<feature type="domain" description="D-aminopeptidase" evidence="4">
    <location>
        <begin position="352"/>
        <end position="533"/>
    </location>
</feature>
<evidence type="ECO:0000256" key="1">
    <source>
        <dbReference type="ARBA" id="ARBA00022438"/>
    </source>
</evidence>
<dbReference type="GO" id="GO:0004177">
    <property type="term" value="F:aminopeptidase activity"/>
    <property type="evidence" value="ECO:0007669"/>
    <property type="project" value="UniProtKB-KW"/>
</dbReference>
<dbReference type="Gene3D" id="2.40.128.50">
    <property type="match status" value="2"/>
</dbReference>
<keyword evidence="1" id="KW-0031">Aminopeptidase</keyword>
<dbReference type="InterPro" id="IPR012856">
    <property type="entry name" value="DAP_B_dom"/>
</dbReference>
<dbReference type="InterPro" id="IPR001466">
    <property type="entry name" value="Beta-lactam-related"/>
</dbReference>